<accession>A0A267F4F4</accession>
<dbReference type="OrthoDB" id="10067503at2759"/>
<dbReference type="Pfam" id="PF13901">
    <property type="entry name" value="RH_dom"/>
    <property type="match status" value="1"/>
</dbReference>
<dbReference type="Proteomes" id="UP000215902">
    <property type="component" value="Unassembled WGS sequence"/>
</dbReference>
<dbReference type="STRING" id="282301.A0A267F4F4"/>
<evidence type="ECO:0000256" key="4">
    <source>
        <dbReference type="ARBA" id="ARBA00022737"/>
    </source>
</evidence>
<evidence type="ECO:0000256" key="1">
    <source>
        <dbReference type="ARBA" id="ARBA00004603"/>
    </source>
</evidence>
<evidence type="ECO:0000313" key="12">
    <source>
        <dbReference type="Proteomes" id="UP000215902"/>
    </source>
</evidence>
<keyword evidence="7" id="KW-0862">Zinc</keyword>
<dbReference type="InterPro" id="IPR037213">
    <property type="entry name" value="Run_dom_sf"/>
</dbReference>
<name>A0A267F4F4_9PLAT</name>
<feature type="compositionally biased region" description="Low complexity" evidence="9">
    <location>
        <begin position="413"/>
        <end position="436"/>
    </location>
</feature>
<keyword evidence="12" id="KW-1185">Reference proteome</keyword>
<keyword evidence="4" id="KW-0677">Repeat</keyword>
<evidence type="ECO:0000256" key="2">
    <source>
        <dbReference type="ARBA" id="ARBA00022553"/>
    </source>
</evidence>
<dbReference type="AlphaFoldDB" id="A0A267F4F4"/>
<keyword evidence="5" id="KW-0967">Endosome</keyword>
<evidence type="ECO:0000256" key="8">
    <source>
        <dbReference type="ARBA" id="ARBA00023006"/>
    </source>
</evidence>
<keyword evidence="6" id="KW-0863">Zinc-finger</keyword>
<dbReference type="GO" id="GO:0008270">
    <property type="term" value="F:zinc ion binding"/>
    <property type="evidence" value="ECO:0007669"/>
    <property type="project" value="UniProtKB-KW"/>
</dbReference>
<sequence>MKSESQAYARLYRENRVKDEILRSLTRAYREICCYCVEHPDAEITDDPSTNLAASCIEAFFLHRIKGRGARRIASFITGSDQSPLPTSSPDCDVNYWQFIRAYIPHRLQMQLLQRPQHQRSEIGCCRAWVRACLNEGTTSSYLASVLQDRDRISRYYYANSLILDAERGAVFLELVKSLDEAEFQLNLQSSLLNFWSSSAAPQLLLLPTESEQPPRGQADQRSFVHPGLTTLLQRHRSVSMPTATPAAATAARAQQSADQADAEAAFQRAEASILSGAVADIRRQLDEIRRQQQAGGRPQQLAGRGRRRQQQQQQQQLHRRDDDAIIEEDEAAECAAAAAFASNRTVVGDSLRARVRCEASWSAPQSGLAPADFNDFESGATERQEQRQIAAAVPDEGGGACSVTGVSAQVSAEAAEAESSNTELHSQQQQQQPHQLSHHRTSWAGVWSSSVDAGVAANAAVAATASDDLLIQDQLVSMQQQQQQHSASAPDIESRKTETAASLAEEKQAIAEPVAGDLGPAECIAADDVEQPNNAIDIVDNNDGDEPATAAPVGAAESAEDSDVQSDSLDWVMLGDELLIKNDEGYQDLLDLFPGVSQPAFVSSISCPVCLCRLDCSFGLGQTLQQQQQQQSQPDQLVPTSHSPVTDRYDGRLYCPDCCPLKSPCPRDILNNWDFTAYPMSVRSFTVLDLIWPHPMIDLSKANQHLYSLQPQLAEVLSLRRQALVLWRYLSACQSNRDISDQFRACLAGLDYMYDSRLTLHLYSAADLCAVRAGELRTRLAKAVLLARGHVTACGNCRTITARCWICRREDRPILLHELDQYAECVSLNCASVRHADCGGGASGGGGAARCPRCDTLQRLAIDSLRFDLSDD</sequence>
<dbReference type="SMART" id="SM01175">
    <property type="entry name" value="DUF4206"/>
    <property type="match status" value="1"/>
</dbReference>
<dbReference type="PANTHER" id="PTHR12326:SF12">
    <property type="entry name" value="PLECKSTRIN HOMOLOGY AND RUN DOMAIN CONTAINING M1"/>
    <property type="match status" value="1"/>
</dbReference>
<feature type="region of interest" description="Disordered" evidence="9">
    <location>
        <begin position="362"/>
        <end position="384"/>
    </location>
</feature>
<feature type="compositionally biased region" description="Basic and acidic residues" evidence="9">
    <location>
        <begin position="493"/>
        <end position="502"/>
    </location>
</feature>
<comment type="caution">
    <text evidence="11">The sequence shown here is derived from an EMBL/GenBank/DDBJ whole genome shotgun (WGS) entry which is preliminary data.</text>
</comment>
<protein>
    <recommendedName>
        <fullName evidence="10">RUN domain-containing protein</fullName>
    </recommendedName>
</protein>
<dbReference type="Pfam" id="PF02759">
    <property type="entry name" value="RUN"/>
    <property type="match status" value="1"/>
</dbReference>
<dbReference type="GO" id="GO:0006914">
    <property type="term" value="P:autophagy"/>
    <property type="evidence" value="ECO:0007669"/>
    <property type="project" value="UniProtKB-KW"/>
</dbReference>
<evidence type="ECO:0000256" key="5">
    <source>
        <dbReference type="ARBA" id="ARBA00022753"/>
    </source>
</evidence>
<keyword evidence="8" id="KW-0072">Autophagy</keyword>
<keyword evidence="3" id="KW-0479">Metal-binding</keyword>
<feature type="domain" description="RUN" evidence="10">
    <location>
        <begin position="44"/>
        <end position="191"/>
    </location>
</feature>
<evidence type="ECO:0000256" key="3">
    <source>
        <dbReference type="ARBA" id="ARBA00022723"/>
    </source>
</evidence>
<evidence type="ECO:0000313" key="11">
    <source>
        <dbReference type="EMBL" id="PAA68641.1"/>
    </source>
</evidence>
<dbReference type="PROSITE" id="PS50826">
    <property type="entry name" value="RUN"/>
    <property type="match status" value="1"/>
</dbReference>
<evidence type="ECO:0000256" key="9">
    <source>
        <dbReference type="SAM" id="MobiDB-lite"/>
    </source>
</evidence>
<dbReference type="GO" id="GO:0005770">
    <property type="term" value="C:late endosome"/>
    <property type="evidence" value="ECO:0007669"/>
    <property type="project" value="UniProtKB-SubCell"/>
</dbReference>
<evidence type="ECO:0000259" key="10">
    <source>
        <dbReference type="PROSITE" id="PS50826"/>
    </source>
</evidence>
<dbReference type="SMART" id="SM00593">
    <property type="entry name" value="RUN"/>
    <property type="match status" value="1"/>
</dbReference>
<keyword evidence="2" id="KW-0597">Phosphoprotein</keyword>
<dbReference type="PANTHER" id="PTHR12326">
    <property type="entry name" value="PLECKSTRIN HOMOLOGY DOMAIN CONTAINING PROTEIN"/>
    <property type="match status" value="1"/>
</dbReference>
<gene>
    <name evidence="11" type="ORF">BOX15_Mlig031767g2</name>
</gene>
<feature type="region of interest" description="Disordered" evidence="9">
    <location>
        <begin position="413"/>
        <end position="442"/>
    </location>
</feature>
<comment type="subcellular location">
    <subcellularLocation>
        <location evidence="1">Late endosome</location>
    </subcellularLocation>
</comment>
<evidence type="ECO:0000256" key="7">
    <source>
        <dbReference type="ARBA" id="ARBA00022833"/>
    </source>
</evidence>
<feature type="region of interest" description="Disordered" evidence="9">
    <location>
        <begin position="291"/>
        <end position="322"/>
    </location>
</feature>
<proteinExistence type="predicted"/>
<dbReference type="EMBL" id="NIVC01001379">
    <property type="protein sequence ID" value="PAA68641.1"/>
    <property type="molecule type" value="Genomic_DNA"/>
</dbReference>
<organism evidence="11 12">
    <name type="scientific">Macrostomum lignano</name>
    <dbReference type="NCBI Taxonomy" id="282301"/>
    <lineage>
        <taxon>Eukaryota</taxon>
        <taxon>Metazoa</taxon>
        <taxon>Spiralia</taxon>
        <taxon>Lophotrochozoa</taxon>
        <taxon>Platyhelminthes</taxon>
        <taxon>Rhabditophora</taxon>
        <taxon>Macrostomorpha</taxon>
        <taxon>Macrostomida</taxon>
        <taxon>Macrostomidae</taxon>
        <taxon>Macrostomum</taxon>
    </lineage>
</organism>
<dbReference type="InterPro" id="IPR004012">
    <property type="entry name" value="Run_dom"/>
</dbReference>
<dbReference type="Gene3D" id="1.20.58.900">
    <property type="match status" value="1"/>
</dbReference>
<dbReference type="InterPro" id="IPR025258">
    <property type="entry name" value="RH_dom"/>
</dbReference>
<evidence type="ECO:0000256" key="6">
    <source>
        <dbReference type="ARBA" id="ARBA00022771"/>
    </source>
</evidence>
<reference evidence="11 12" key="1">
    <citation type="submission" date="2017-06" db="EMBL/GenBank/DDBJ databases">
        <title>A platform for efficient transgenesis in Macrostomum lignano, a flatworm model organism for stem cell research.</title>
        <authorList>
            <person name="Berezikov E."/>
        </authorList>
    </citation>
    <scope>NUCLEOTIDE SEQUENCE [LARGE SCALE GENOMIC DNA]</scope>
    <source>
        <strain evidence="11">DV1</strain>
        <tissue evidence="11">Whole organism</tissue>
    </source>
</reference>
<feature type="region of interest" description="Disordered" evidence="9">
    <location>
        <begin position="482"/>
        <end position="502"/>
    </location>
</feature>
<feature type="compositionally biased region" description="Low complexity" evidence="9">
    <location>
        <begin position="292"/>
        <end position="304"/>
    </location>
</feature>
<feature type="region of interest" description="Disordered" evidence="9">
    <location>
        <begin position="541"/>
        <end position="566"/>
    </location>
</feature>
<dbReference type="InterPro" id="IPR051366">
    <property type="entry name" value="DEF8"/>
</dbReference>
<dbReference type="SUPFAM" id="SSF140741">
    <property type="entry name" value="RUN domain-like"/>
    <property type="match status" value="1"/>
</dbReference>